<dbReference type="InterPro" id="IPR036921">
    <property type="entry name" value="PurM-like_N_sf"/>
</dbReference>
<dbReference type="GO" id="GO:0000287">
    <property type="term" value="F:magnesium ion binding"/>
    <property type="evidence" value="ECO:0007669"/>
    <property type="project" value="UniProtKB-UniRule"/>
</dbReference>
<dbReference type="Gene3D" id="3.30.1330.10">
    <property type="entry name" value="PurM-like, N-terminal domain"/>
    <property type="match status" value="2"/>
</dbReference>
<name>A0A7X1B0V1_9BACT</name>
<dbReference type="Proteomes" id="UP000525652">
    <property type="component" value="Unassembled WGS sequence"/>
</dbReference>
<feature type="binding site" evidence="8">
    <location>
        <position position="584"/>
    </location>
    <ligand>
        <name>Mg(2+)</name>
        <dbReference type="ChEBI" id="CHEBI:18420"/>
        <label>1</label>
    </ligand>
</feature>
<feature type="domain" description="Phosphoribosylformylglycinamidine synthase linker" evidence="11">
    <location>
        <begin position="26"/>
        <end position="68"/>
    </location>
</feature>
<dbReference type="Gene3D" id="3.90.650.10">
    <property type="entry name" value="PurM-like C-terminal domain"/>
    <property type="match status" value="2"/>
</dbReference>
<comment type="caution">
    <text evidence="8">Lacks conserved residue(s) required for the propagation of feature annotation.</text>
</comment>
<keyword evidence="4 8" id="KW-0547">Nucleotide-binding</keyword>
<reference evidence="12 13" key="1">
    <citation type="submission" date="2020-07" db="EMBL/GenBank/DDBJ databases">
        <authorList>
            <person name="Feng X."/>
        </authorList>
    </citation>
    <scope>NUCLEOTIDE SEQUENCE [LARGE SCALE GENOMIC DNA]</scope>
    <source>
        <strain evidence="12 13">JCM14086</strain>
    </source>
</reference>
<keyword evidence="1 8" id="KW-0963">Cytoplasm</keyword>
<evidence type="ECO:0000256" key="8">
    <source>
        <dbReference type="HAMAP-Rule" id="MF_00420"/>
    </source>
</evidence>
<dbReference type="CDD" id="cd02204">
    <property type="entry name" value="PurL_repeat2"/>
    <property type="match status" value="1"/>
</dbReference>
<protein>
    <recommendedName>
        <fullName evidence="8">Phosphoribosylformylglycinamidine synthase subunit PurL</fullName>
        <shortName evidence="8">FGAM synthase</shortName>
        <ecNumber evidence="8">6.3.5.3</ecNumber>
    </recommendedName>
    <alternativeName>
        <fullName evidence="8">Formylglycinamide ribonucleotide amidotransferase subunit II</fullName>
        <shortName evidence="8">FGAR amidotransferase II</shortName>
        <shortName evidence="8">FGAR-AT II</shortName>
    </alternativeName>
    <alternativeName>
        <fullName evidence="8">Glutamine amidotransferase PurL</fullName>
    </alternativeName>
    <alternativeName>
        <fullName evidence="8">Phosphoribosylformylglycinamidine synthase subunit II</fullName>
    </alternativeName>
</protein>
<evidence type="ECO:0000256" key="2">
    <source>
        <dbReference type="ARBA" id="ARBA00022598"/>
    </source>
</evidence>
<dbReference type="UniPathway" id="UPA00074">
    <property type="reaction ID" value="UER00128"/>
</dbReference>
<keyword evidence="5 8" id="KW-0658">Purine biosynthesis</keyword>
<dbReference type="EC" id="6.3.5.3" evidence="8"/>
<dbReference type="SUPFAM" id="SSF56042">
    <property type="entry name" value="PurM C-terminal domain-like"/>
    <property type="match status" value="2"/>
</dbReference>
<feature type="active site" evidence="8">
    <location>
        <position position="64"/>
    </location>
</feature>
<feature type="domain" description="PurM-like N-terminal" evidence="9">
    <location>
        <begin position="90"/>
        <end position="208"/>
    </location>
</feature>
<dbReference type="InterPro" id="IPR010074">
    <property type="entry name" value="PRibForGlyAmidine_synth_PurL"/>
</dbReference>
<dbReference type="InterPro" id="IPR016188">
    <property type="entry name" value="PurM-like_N"/>
</dbReference>
<dbReference type="CDD" id="cd02203">
    <property type="entry name" value="PurL_repeat1"/>
    <property type="match status" value="1"/>
</dbReference>
<evidence type="ECO:0000256" key="7">
    <source>
        <dbReference type="ARBA" id="ARBA00022842"/>
    </source>
</evidence>
<dbReference type="Pfam" id="PF18072">
    <property type="entry name" value="FGAR-AT_linker"/>
    <property type="match status" value="1"/>
</dbReference>
<sequence>MTRANSTPITLDFSNIDEDAIRGLIKEHNLALTPDEALQIQNRILKRPPTLAECVLWSIQGSEHCSYKSSRTHLKQFVTDGPNVILGPSEDAGIVEIARDKDGVRYGLAASHESHNHPSQVVPYEGAATGVGGNVRDVCCMGAKVVAVGDGLRFGDIKLPKSKWIQEGVVAGIAGYGNPLGIPNLCGDVYFDPGYNDNCLVTVMTLGAISEKAILHSYAPKNADGYDLILVGKPTDNSGFGGASFASGELDEKEKEKNKGAVQEPNAFLERHLLKATYALHKILIERGDIDRVGFKDLGAGGIACASVEIADSAGYGAEVEVEKVHVGMEGLPPHVILCSETQERFMWAVPHDLTDLILEHYNSTFALPEVSNGAKASVVGRIREDGLYRVTWHGETLVEAKASEVTKGIVYDREYVLPTPKDPPIPEPSVAIEDLGKDLLSLLAHPNISSRKPIFESYDKQVQGATQVEAGRGDAGVFRPFVDPEWPEEIRETGAVISLDQNPRHNRSDSERGAAWAVVESYRNVSATGGRPVAFTDCLCYGNPEKPEQMGDFVAGMRGVAETAKSFHLTEHPDSPIPIIGGNVSLYNESQGQPIPPSPMIACLGRMPDASKAVPFGFQSTGNRVYHVGEFCDTLAGSLFLEQKGLESPRIPAPELKEIETTAQTIVQAIEAGQITACHDVSDGGLLVALAECSIANRIGFSLSRADLIDNAAALFGEFGGYVAEVSEDQAEAFEQLCAERKVPLTKLGMTGGERFQLGTSLDLSVSEISETWENGLRIELDS</sequence>
<evidence type="ECO:0000259" key="11">
    <source>
        <dbReference type="Pfam" id="PF18072"/>
    </source>
</evidence>
<feature type="active site" description="Proton acceptor" evidence="8">
    <location>
        <position position="115"/>
    </location>
</feature>
<dbReference type="GO" id="GO:0004642">
    <property type="term" value="F:phosphoribosylformylglycinamidine synthase activity"/>
    <property type="evidence" value="ECO:0007669"/>
    <property type="project" value="UniProtKB-UniRule"/>
</dbReference>
<dbReference type="PANTHER" id="PTHR43555">
    <property type="entry name" value="PHOSPHORIBOSYLFORMYLGLYCINAMIDINE SYNTHASE SUBUNIT PURL"/>
    <property type="match status" value="1"/>
</dbReference>
<feature type="binding site" evidence="8">
    <location>
        <position position="136"/>
    </location>
    <ligand>
        <name>substrate</name>
    </ligand>
</feature>
<evidence type="ECO:0000256" key="4">
    <source>
        <dbReference type="ARBA" id="ARBA00022741"/>
    </source>
</evidence>
<comment type="subunit">
    <text evidence="8">Monomer. Part of the FGAM synthase complex composed of 1 PurL, 1 PurQ and 2 PurS subunits.</text>
</comment>
<feature type="domain" description="PurM-like C-terminal" evidence="10">
    <location>
        <begin position="622"/>
        <end position="752"/>
    </location>
</feature>
<dbReference type="GO" id="GO:0005737">
    <property type="term" value="C:cytoplasm"/>
    <property type="evidence" value="ECO:0007669"/>
    <property type="project" value="UniProtKB-SubCell"/>
</dbReference>
<feature type="binding site" evidence="8">
    <location>
        <position position="67"/>
    </location>
    <ligand>
        <name>ATP</name>
        <dbReference type="ChEBI" id="CHEBI:30616"/>
    </ligand>
</feature>
<keyword evidence="13" id="KW-1185">Reference proteome</keyword>
<comment type="similarity">
    <text evidence="8">Belongs to the FGAMS family.</text>
</comment>
<gene>
    <name evidence="8 12" type="primary">purL</name>
    <name evidence="12" type="ORF">H5P30_11780</name>
</gene>
<evidence type="ECO:0000256" key="5">
    <source>
        <dbReference type="ARBA" id="ARBA00022755"/>
    </source>
</evidence>
<dbReference type="HAMAP" id="MF_00420">
    <property type="entry name" value="PurL_2"/>
    <property type="match status" value="1"/>
</dbReference>
<evidence type="ECO:0000313" key="12">
    <source>
        <dbReference type="EMBL" id="MBC2602458.1"/>
    </source>
</evidence>
<dbReference type="SUPFAM" id="SSF109736">
    <property type="entry name" value="FGAM synthase PurL, linker domain"/>
    <property type="match status" value="1"/>
</dbReference>
<feature type="binding site" evidence="8">
    <location>
        <position position="583"/>
    </location>
    <ligand>
        <name>ATP</name>
        <dbReference type="ChEBI" id="CHEBI:30616"/>
    </ligand>
</feature>
<evidence type="ECO:0000313" key="13">
    <source>
        <dbReference type="Proteomes" id="UP000525652"/>
    </source>
</evidence>
<feature type="domain" description="PurM-like C-terminal" evidence="10">
    <location>
        <begin position="228"/>
        <end position="393"/>
    </location>
</feature>
<dbReference type="AlphaFoldDB" id="A0A7X1B0V1"/>
<evidence type="ECO:0000256" key="3">
    <source>
        <dbReference type="ARBA" id="ARBA00022723"/>
    </source>
</evidence>
<keyword evidence="6 8" id="KW-0067">ATP-binding</keyword>
<accession>A0A7X1B0V1</accession>
<feature type="binding site" evidence="8">
    <location>
        <position position="538"/>
    </location>
    <ligand>
        <name>ATP</name>
        <dbReference type="ChEBI" id="CHEBI:30616"/>
    </ligand>
</feature>
<dbReference type="GO" id="GO:0006189">
    <property type="term" value="P:'de novo' IMP biosynthetic process"/>
    <property type="evidence" value="ECO:0007669"/>
    <property type="project" value="UniProtKB-UniRule"/>
</dbReference>
<dbReference type="SUPFAM" id="SSF55326">
    <property type="entry name" value="PurM N-terminal domain-like"/>
    <property type="match status" value="2"/>
</dbReference>
<feature type="binding site" evidence="8">
    <location>
        <position position="137"/>
    </location>
    <ligand>
        <name>Mg(2+)</name>
        <dbReference type="ChEBI" id="CHEBI:18420"/>
        <label>2</label>
    </ligand>
</feature>
<dbReference type="InterPro" id="IPR010918">
    <property type="entry name" value="PurM-like_C_dom"/>
</dbReference>
<feature type="domain" description="PurM-like N-terminal" evidence="9">
    <location>
        <begin position="492"/>
        <end position="608"/>
    </location>
</feature>
<feature type="binding site" evidence="8">
    <location>
        <position position="113"/>
    </location>
    <ligand>
        <name>Mg(2+)</name>
        <dbReference type="ChEBI" id="CHEBI:18420"/>
        <label>1</label>
    </ligand>
</feature>
<dbReference type="InterPro" id="IPR036676">
    <property type="entry name" value="PurM-like_C_sf"/>
</dbReference>
<dbReference type="NCBIfam" id="TIGR01736">
    <property type="entry name" value="FGAM_synth_II"/>
    <property type="match status" value="1"/>
</dbReference>
<comment type="pathway">
    <text evidence="8">Purine metabolism; IMP biosynthesis via de novo pathway; 5-amino-1-(5-phospho-D-ribosyl)imidazole from N(2)-formyl-N(1)-(5-phospho-D-ribosyl)glycinamide: step 1/2.</text>
</comment>
<keyword evidence="3 8" id="KW-0479">Metal-binding</keyword>
<feature type="binding site" evidence="8">
    <location>
        <position position="297"/>
    </location>
    <ligand>
        <name>Mg(2+)</name>
        <dbReference type="ChEBI" id="CHEBI:18420"/>
        <label>2</label>
    </ligand>
</feature>
<dbReference type="InterPro" id="IPR041609">
    <property type="entry name" value="PurL_linker"/>
</dbReference>
<evidence type="ECO:0000259" key="10">
    <source>
        <dbReference type="Pfam" id="PF02769"/>
    </source>
</evidence>
<dbReference type="PANTHER" id="PTHR43555:SF1">
    <property type="entry name" value="PHOSPHORIBOSYLFORMYLGLYCINAMIDINE SYNTHASE SUBUNIT PURL"/>
    <property type="match status" value="1"/>
</dbReference>
<dbReference type="GO" id="GO:0005524">
    <property type="term" value="F:ATP binding"/>
    <property type="evidence" value="ECO:0007669"/>
    <property type="project" value="UniProtKB-UniRule"/>
</dbReference>
<feature type="binding site" evidence="8">
    <location>
        <begin position="114"/>
        <end position="117"/>
    </location>
    <ligand>
        <name>substrate</name>
    </ligand>
</feature>
<dbReference type="Pfam" id="PF02769">
    <property type="entry name" value="AIRS_C"/>
    <property type="match status" value="2"/>
</dbReference>
<dbReference type="RefSeq" id="WP_185693168.1">
    <property type="nucleotide sequence ID" value="NZ_JBEPNX010000001.1"/>
</dbReference>
<evidence type="ECO:0000259" key="9">
    <source>
        <dbReference type="Pfam" id="PF00586"/>
    </source>
</evidence>
<comment type="function">
    <text evidence="8">Part of the phosphoribosylformylglycinamidine synthase complex involved in the purines biosynthetic pathway. Catalyzes the ATP-dependent conversion of formylglycinamide ribonucleotide (FGAR) and glutamine to yield formylglycinamidine ribonucleotide (FGAM) and glutamate. The FGAM synthase complex is composed of three subunits. PurQ produces an ammonia molecule by converting glutamine to glutamate. PurL transfers the ammonia molecule to FGAR to form FGAM in an ATP-dependent manner. PurS interacts with PurQ and PurL and is thought to assist in the transfer of the ammonia molecule from PurQ to PurL.</text>
</comment>
<feature type="binding site" evidence="8">
    <location>
        <position position="263"/>
    </location>
    <ligand>
        <name>substrate</name>
    </ligand>
</feature>
<dbReference type="EMBL" id="JACHVA010000092">
    <property type="protein sequence ID" value="MBC2602458.1"/>
    <property type="molecule type" value="Genomic_DNA"/>
</dbReference>
<dbReference type="Pfam" id="PF00586">
    <property type="entry name" value="AIRS"/>
    <property type="match status" value="2"/>
</dbReference>
<feature type="binding site" evidence="8">
    <location>
        <position position="586"/>
    </location>
    <ligand>
        <name>substrate</name>
    </ligand>
</feature>
<comment type="subcellular location">
    <subcellularLocation>
        <location evidence="8">Cytoplasm</location>
    </subcellularLocation>
</comment>
<keyword evidence="7 8" id="KW-0460">Magnesium</keyword>
<comment type="caution">
    <text evidence="12">The sequence shown here is derived from an EMBL/GenBank/DDBJ whole genome shotgun (WGS) entry which is preliminary data.</text>
</comment>
<evidence type="ECO:0000256" key="6">
    <source>
        <dbReference type="ARBA" id="ARBA00022840"/>
    </source>
</evidence>
<evidence type="ECO:0000256" key="1">
    <source>
        <dbReference type="ARBA" id="ARBA00022490"/>
    </source>
</evidence>
<keyword evidence="2 8" id="KW-0436">Ligase</keyword>
<organism evidence="12 13">
    <name type="scientific">Puniceicoccus vermicola</name>
    <dbReference type="NCBI Taxonomy" id="388746"/>
    <lineage>
        <taxon>Bacteria</taxon>
        <taxon>Pseudomonadati</taxon>
        <taxon>Verrucomicrobiota</taxon>
        <taxon>Opitutia</taxon>
        <taxon>Puniceicoccales</taxon>
        <taxon>Puniceicoccaceae</taxon>
        <taxon>Puniceicoccus</taxon>
    </lineage>
</organism>
<proteinExistence type="inferred from homology"/>
<comment type="catalytic activity">
    <reaction evidence="8">
        <text>N(2)-formyl-N(1)-(5-phospho-beta-D-ribosyl)glycinamide + L-glutamine + ATP + H2O = 2-formamido-N(1)-(5-O-phospho-beta-D-ribosyl)acetamidine + L-glutamate + ADP + phosphate + H(+)</text>
        <dbReference type="Rhea" id="RHEA:17129"/>
        <dbReference type="ChEBI" id="CHEBI:15377"/>
        <dbReference type="ChEBI" id="CHEBI:15378"/>
        <dbReference type="ChEBI" id="CHEBI:29985"/>
        <dbReference type="ChEBI" id="CHEBI:30616"/>
        <dbReference type="ChEBI" id="CHEBI:43474"/>
        <dbReference type="ChEBI" id="CHEBI:58359"/>
        <dbReference type="ChEBI" id="CHEBI:147286"/>
        <dbReference type="ChEBI" id="CHEBI:147287"/>
        <dbReference type="ChEBI" id="CHEBI:456216"/>
        <dbReference type="EC" id="6.3.5.3"/>
    </reaction>
</comment>